<organism evidence="9 10">
    <name type="scientific">Palleronia pelagia</name>
    <dbReference type="NCBI Taxonomy" id="387096"/>
    <lineage>
        <taxon>Bacteria</taxon>
        <taxon>Pseudomonadati</taxon>
        <taxon>Pseudomonadota</taxon>
        <taxon>Alphaproteobacteria</taxon>
        <taxon>Rhodobacterales</taxon>
        <taxon>Roseobacteraceae</taxon>
        <taxon>Palleronia</taxon>
    </lineage>
</organism>
<feature type="transmembrane region" description="Helical" evidence="8">
    <location>
        <begin position="143"/>
        <end position="168"/>
    </location>
</feature>
<dbReference type="EMBL" id="FOCM01000002">
    <property type="protein sequence ID" value="SEM96807.1"/>
    <property type="molecule type" value="Genomic_DNA"/>
</dbReference>
<keyword evidence="10" id="KW-1185">Reference proteome</keyword>
<evidence type="ECO:0000256" key="8">
    <source>
        <dbReference type="RuleBase" id="RU363041"/>
    </source>
</evidence>
<feature type="transmembrane region" description="Helical" evidence="8">
    <location>
        <begin position="110"/>
        <end position="131"/>
    </location>
</feature>
<dbReference type="PANTHER" id="PTHR30269">
    <property type="entry name" value="TRANSMEMBRANE PROTEIN YFCA"/>
    <property type="match status" value="1"/>
</dbReference>
<feature type="transmembrane region" description="Helical" evidence="8">
    <location>
        <begin position="180"/>
        <end position="199"/>
    </location>
</feature>
<keyword evidence="3" id="KW-0813">Transport</keyword>
<comment type="similarity">
    <text evidence="2 8">Belongs to the 4-toluene sulfonate uptake permease (TSUP) (TC 2.A.102) family.</text>
</comment>
<accession>A0A1H8CRP8</accession>
<name>A0A1H8CRP8_9RHOB</name>
<dbReference type="Proteomes" id="UP000199372">
    <property type="component" value="Unassembled WGS sequence"/>
</dbReference>
<gene>
    <name evidence="9" type="ORF">SAMN04488011_10219</name>
</gene>
<evidence type="ECO:0000256" key="6">
    <source>
        <dbReference type="ARBA" id="ARBA00022989"/>
    </source>
</evidence>
<keyword evidence="4 8" id="KW-1003">Cell membrane</keyword>
<feature type="transmembrane region" description="Helical" evidence="8">
    <location>
        <begin position="237"/>
        <end position="255"/>
    </location>
</feature>
<protein>
    <recommendedName>
        <fullName evidence="8">Probable membrane transporter protein</fullName>
    </recommendedName>
</protein>
<feature type="transmembrane region" description="Helical" evidence="8">
    <location>
        <begin position="50"/>
        <end position="72"/>
    </location>
</feature>
<evidence type="ECO:0000256" key="5">
    <source>
        <dbReference type="ARBA" id="ARBA00022692"/>
    </source>
</evidence>
<comment type="subcellular location">
    <subcellularLocation>
        <location evidence="1 8">Cell membrane</location>
        <topology evidence="1 8">Multi-pass membrane protein</topology>
    </subcellularLocation>
</comment>
<keyword evidence="6 8" id="KW-1133">Transmembrane helix</keyword>
<evidence type="ECO:0000256" key="1">
    <source>
        <dbReference type="ARBA" id="ARBA00004651"/>
    </source>
</evidence>
<reference evidence="10" key="1">
    <citation type="submission" date="2016-10" db="EMBL/GenBank/DDBJ databases">
        <authorList>
            <person name="Varghese N."/>
            <person name="Submissions S."/>
        </authorList>
    </citation>
    <scope>NUCLEOTIDE SEQUENCE [LARGE SCALE GENOMIC DNA]</scope>
    <source>
        <strain evidence="10">DSM 26893</strain>
    </source>
</reference>
<keyword evidence="5 8" id="KW-0812">Transmembrane</keyword>
<proteinExistence type="inferred from homology"/>
<evidence type="ECO:0000256" key="2">
    <source>
        <dbReference type="ARBA" id="ARBA00009142"/>
    </source>
</evidence>
<feature type="transmembrane region" description="Helical" evidence="8">
    <location>
        <begin position="84"/>
        <end position="103"/>
    </location>
</feature>
<evidence type="ECO:0000256" key="7">
    <source>
        <dbReference type="ARBA" id="ARBA00023136"/>
    </source>
</evidence>
<evidence type="ECO:0000256" key="4">
    <source>
        <dbReference type="ARBA" id="ARBA00022475"/>
    </source>
</evidence>
<feature type="transmembrane region" description="Helical" evidence="8">
    <location>
        <begin position="205"/>
        <end position="225"/>
    </location>
</feature>
<sequence length="256" mass="27239">MDALTDLLSPSVLLYAACVTLVAGFVKGAVGFAMPLVMISGISVLVEPRLVVAGIVLPILMSNGLQVLRAGLGPAWDAIVDYRRYILIVFVMILISAQFVTVIPAQTMYLVLGIPVVVLSALQLLGVRFRIPPHRRTLADWGLGLASGTLGGLAGTWGPPTVLYLLALDTPKARQLSVQGVVYGLGSVALLAGHLQSGVLNRETLPFSLMLLVPAALGMWVGFQLGDRLDQEKFRKITLIVLIVAGLNLIRRGLIG</sequence>
<evidence type="ECO:0000256" key="3">
    <source>
        <dbReference type="ARBA" id="ARBA00022448"/>
    </source>
</evidence>
<dbReference type="PANTHER" id="PTHR30269:SF32">
    <property type="entry name" value="MEMBRANE TRANSPORTER PROTEIN-RELATED"/>
    <property type="match status" value="1"/>
</dbReference>
<dbReference type="OrthoDB" id="9800873at2"/>
<evidence type="ECO:0000313" key="9">
    <source>
        <dbReference type="EMBL" id="SEM96807.1"/>
    </source>
</evidence>
<feature type="transmembrane region" description="Helical" evidence="8">
    <location>
        <begin position="12"/>
        <end position="38"/>
    </location>
</feature>
<dbReference type="RefSeq" id="WP_091844419.1">
    <property type="nucleotide sequence ID" value="NZ_FOCM01000002.1"/>
</dbReference>
<dbReference type="InterPro" id="IPR052017">
    <property type="entry name" value="TSUP"/>
</dbReference>
<dbReference type="GO" id="GO:0005886">
    <property type="term" value="C:plasma membrane"/>
    <property type="evidence" value="ECO:0007669"/>
    <property type="project" value="UniProtKB-SubCell"/>
</dbReference>
<keyword evidence="7 8" id="KW-0472">Membrane</keyword>
<dbReference type="InterPro" id="IPR002781">
    <property type="entry name" value="TM_pro_TauE-like"/>
</dbReference>
<evidence type="ECO:0000313" key="10">
    <source>
        <dbReference type="Proteomes" id="UP000199372"/>
    </source>
</evidence>
<dbReference type="Pfam" id="PF01925">
    <property type="entry name" value="TauE"/>
    <property type="match status" value="1"/>
</dbReference>
<dbReference type="AlphaFoldDB" id="A0A1H8CRP8"/>